<accession>A0ACC2H6G6</accession>
<dbReference type="EMBL" id="CM055732">
    <property type="protein sequence ID" value="KAJ8011123.1"/>
    <property type="molecule type" value="Genomic_DNA"/>
</dbReference>
<reference evidence="1" key="1">
    <citation type="submission" date="2021-05" db="EMBL/GenBank/DDBJ databases">
        <authorList>
            <person name="Pan Q."/>
            <person name="Jouanno E."/>
            <person name="Zahm M."/>
            <person name="Klopp C."/>
            <person name="Cabau C."/>
            <person name="Louis A."/>
            <person name="Berthelot C."/>
            <person name="Parey E."/>
            <person name="Roest Crollius H."/>
            <person name="Montfort J."/>
            <person name="Robinson-Rechavi M."/>
            <person name="Bouchez O."/>
            <person name="Lampietro C."/>
            <person name="Lopez Roques C."/>
            <person name="Donnadieu C."/>
            <person name="Postlethwait J."/>
            <person name="Bobe J."/>
            <person name="Dillon D."/>
            <person name="Chandos A."/>
            <person name="von Hippel F."/>
            <person name="Guiguen Y."/>
        </authorList>
    </citation>
    <scope>NUCLEOTIDE SEQUENCE</scope>
    <source>
        <strain evidence="1">YG-Jan2019</strain>
    </source>
</reference>
<evidence type="ECO:0000313" key="2">
    <source>
        <dbReference type="Proteomes" id="UP001157502"/>
    </source>
</evidence>
<sequence>MTKQLYDGLRLQRIPFNLDFDQLSRADKIERLCSVLGIKWPTDPDETYELTTDNILKMMAIHMRFRCGIPVIIMGETGCGKTRLIKFLCELRRSGAPTENMKLVKVHGGTTSKMIYNKVREAEALAVDNKKKHDLDSVLFLDEANTTEAITSIKEILCDNTVEGLQLGSQTGLQLIAACNPYRKHTEEMIKRLEAAGLGYRVRAEDTEERLGTIPLRQLVYRVQVLPPSMIPLVWDFGQLNEDTEKMYIQQIVQRVAKTYNMDRGSIRMITDVLSSSQRFMRQRKDECSFVSLRDVSRCMQVFVWFYNNHSMFQDELNTFLEKNSKEGSSRKDLLLSPASDQVDWSLLMAVGVCYQSCLENTGEYQNAICECLRNVTQKKMKQEISLMQDLLLSGVPMGETIARNKALKENVFMMVICIELRIPLFLVGKPGSSKSLSKTLVADAMQGVAAHSELYKRLKQIHLVSFQCSPHSTPEGIINTFKQCGRFQESKNLEEYVSVVVLDEIGLAEDSPKMPLKTLHPLLEEGCIDDKPLPHKRVGFIGISNWALDPAKMNRGLFVSRGDPDENELLESAKGICFSDKMILEKVKHLFIPFSRAYMEICKKGQGFFGLRDYYSLVKMMFAITRLSKQSPGNCEIIQAVLRNFSGKNDLDAVKIFKKKLGFSDQPDGISTIDLVKQNISPNSQDEECRYLLVLTKNYAALQILQQTFFTDHNHPEIIFGSSFPKDQEYTQICRNINRVKICMETGQTVVLLNLQNLYESLYDALNQYYVSLGGQKYVDLGLGTHRVKCRVHKDFKLIVIEDQEVVYKQFPIPLINRLEKHYLDINTVLQNDPKETVKQLQQWVEEFVFLKSPQPPTNQYLPSDVFIGFHSDTCSSVVLQVSEMLKPESDKADTERRILDEAKLILLNCATPDSVIRLDGTKLSADEKEKLMQIYFEQQNHNSLADFIACHTQQEGQCHANFTEVTTFSRLMTAVDIEKLQNLTELDNIKLLSLQQFDTEHSFLKEIRQFLDSTIADKVLIIQTDYDEDSQSKNILASAKYSSINEVNKTKANVGQGRIFVFFVTKLPRIEGGTSYVGFNGGPWKSVHIDDLRKSKDFVSDIQTLRNLPLSKLFEEIKELSEAMRPDVAYNTNLPEHFGEFNATDLVRSCVQRAMSMLRDQEESATLSTRRVEILLTLLEDKSFVTPLIRHLHSLLKNREQNILFPTNWVLREACNVSALQEGGTFVQTLWKRIQAVVAPLLAHLVSVIDRNRNLDLLLDSNSGQGVRILWLYIFDSDEMLDVPNMVSNWRIREILDGFIMQTQQHRKQFDALFKKVPLGQCLDKVDKKLQTELFQRYLQDFIAMTMKVASEAELKLLCEALNSCVIELQRRRKAPSEEIPSLPLIHSAYNMYLSRLHNFNRIMSLQPQVAPHLQRNAHVKSCPEMALDIYAAIVCVEHLEHPGLDSDIQCREWLKQVKRLQGSMELVCSQGNLRQHGERSREMSDNICNHWNRICILSLFVEHVLLGFEFEDMALKHLVLDHTQTLDKILEKNSNVKSKEPFAAVIKLLKSCKQGASDLICKFGLQCGVCIREPHDPVDLPCQHIFCLICVKGWLNTGQMYCPMCKQELPNDFEVKVSDETRAHITLNAQFRQRCNAFFIDLITGVCFKDNIPPSKGVVLHLLSFLMVETGPIPLIRAQTQIYTKDFSPFDESLDKNPVVRSVILKLLLKYSFDEVKEYLQKHLTSVEESKIVEAEDKNELHALYINCLEDSLLDKMANESHKPGHQQAYLEDETRFLGHFLDIVDESTETVTIEYLQQIARVRLCLDKAAQLLHKKQSGGFENPQDGFEEFLGSVMKLCKDGENDWYRVYLIRRISSQQGVEFVQNMLKEAEYRWLFPEEVQQQSEAYLCFVHDEDSSQIDLYLVYGEKYQDVGEAVAKATLDCSVDKIEDICQRCTAPLRRRTLYVLLALFREVTCLYRSANTALHPTPEQYQALEDFIRGSRFLNSKRVRDFATALVHNRMGGLSVRADRSSVEHSLIEMAVHLAAGLLTGTEGLLTPLQQLGLTPENMQRAFLPTMPEDMTYVAQTLIIQNNVDSGLSWWSCANNHLCVVDKCGKPTEKSHCLECGEEIGGEKHIPVSGFQKMELQKGDLTKTGHILGEPQRRENPDTLDTKNMSLTPFILVRLLTHLAMLQGASEQPQSIQQIIQPPVQEPCSFLIGHLMKDIYQLTKALGKGTDDIFTTVHLIVRSILKPPRTIQWPAGYDSLLSTKEARNAWETTVASVIITPQLTTLDETLRAVNDTIRNDSRVSSNFVMRVTFGDECPLSSLPQDSQVHSSGVWSCRERVSLLSLAHIVEQNNGKETLPLLWRFLQKESEFRLVKFLPAILALQRILVNKFQNSSDIINGSIRNFIQSQSALKRDAYEKQVQIFLNAWNMLRVSIATTEMKIPEEFWQEDLELDSDLQYLVPRRQGPGLCSTALLSHLVTLHNELVHSVVRHTGDDAGYKVSLSELTELHVIRYEVERDLLPLVLSNCQYSLERGKETVSEYNLPQIQKQILTRFLQGKPLITLAGIPTLVTGHDRDYETIFKTVKRKVSQERLTSLTLTAMSRDLDSYSEVCEALKAIELVLDFLSLTGGDAEMSLVCYLEDTLKMGKQTDCHILKALGRCKLKHCVALWQLLSSLKSENMLSLKGDPFSGVTTEYQKPLEEDQKRLLQDFIAGGNVDNWLMEMHEFLVLKLRKPRAEDNYRPHWSIKESLAAFMDHKEVLVPSEVEDSFPEDILLSQIVETWKFTVTSKSE</sequence>
<comment type="caution">
    <text evidence="1">The sequence shown here is derived from an EMBL/GenBank/DDBJ whole genome shotgun (WGS) entry which is preliminary data.</text>
</comment>
<gene>
    <name evidence="1" type="ORF">DPEC_G00054920</name>
</gene>
<keyword evidence="2" id="KW-1185">Reference proteome</keyword>
<protein>
    <submittedName>
        <fullName evidence="1">Uncharacterized protein</fullName>
    </submittedName>
</protein>
<name>A0ACC2H6G6_DALPE</name>
<evidence type="ECO:0000313" key="1">
    <source>
        <dbReference type="EMBL" id="KAJ8011123.1"/>
    </source>
</evidence>
<proteinExistence type="predicted"/>
<dbReference type="Proteomes" id="UP001157502">
    <property type="component" value="Chromosome 5"/>
</dbReference>
<organism evidence="1 2">
    <name type="scientific">Dallia pectoralis</name>
    <name type="common">Alaska blackfish</name>
    <dbReference type="NCBI Taxonomy" id="75939"/>
    <lineage>
        <taxon>Eukaryota</taxon>
        <taxon>Metazoa</taxon>
        <taxon>Chordata</taxon>
        <taxon>Craniata</taxon>
        <taxon>Vertebrata</taxon>
        <taxon>Euteleostomi</taxon>
        <taxon>Actinopterygii</taxon>
        <taxon>Neopterygii</taxon>
        <taxon>Teleostei</taxon>
        <taxon>Protacanthopterygii</taxon>
        <taxon>Esociformes</taxon>
        <taxon>Umbridae</taxon>
        <taxon>Dallia</taxon>
    </lineage>
</organism>